<dbReference type="AlphaFoldDB" id="A0A850BYL3"/>
<dbReference type="Proteomes" id="UP000574690">
    <property type="component" value="Unassembled WGS sequence"/>
</dbReference>
<feature type="non-terminal residue" evidence="2">
    <location>
        <position position="1"/>
    </location>
</feature>
<feature type="domain" description="Protein kinase G tetratricopeptide repeat containing" evidence="1">
    <location>
        <begin position="12"/>
        <end position="258"/>
    </location>
</feature>
<dbReference type="EMBL" id="JABFXE010000095">
    <property type="protein sequence ID" value="NUQ87265.1"/>
    <property type="molecule type" value="Genomic_DNA"/>
</dbReference>
<comment type="caution">
    <text evidence="2">The sequence shown here is derived from an EMBL/GenBank/DDBJ whole genome shotgun (WGS) entry which is preliminary data.</text>
</comment>
<dbReference type="Gene3D" id="1.25.40.10">
    <property type="entry name" value="Tetratricopeptide repeat domain"/>
    <property type="match status" value="1"/>
</dbReference>
<keyword evidence="2" id="KW-0808">Transferase</keyword>
<dbReference type="InterPro" id="IPR011990">
    <property type="entry name" value="TPR-like_helical_dom_sf"/>
</dbReference>
<keyword evidence="2" id="KW-0418">Kinase</keyword>
<accession>A0A850BYL3</accession>
<proteinExistence type="predicted"/>
<dbReference type="GO" id="GO:0004674">
    <property type="term" value="F:protein serine/threonine kinase activity"/>
    <property type="evidence" value="ECO:0007669"/>
    <property type="project" value="UniProtKB-KW"/>
</dbReference>
<keyword evidence="2" id="KW-0723">Serine/threonine-protein kinase</keyword>
<protein>
    <submittedName>
        <fullName evidence="2">Serine/threonine protein kinase</fullName>
    </submittedName>
</protein>
<gene>
    <name evidence="2" type="ORF">HOQ43_02205</name>
</gene>
<name>A0A850BYL3_9ACTN</name>
<dbReference type="Pfam" id="PF16918">
    <property type="entry name" value="PknG_TPR"/>
    <property type="match status" value="1"/>
</dbReference>
<organism evidence="2 3">
    <name type="scientific">Glycomyces artemisiae</name>
    <dbReference type="NCBI Taxonomy" id="1076443"/>
    <lineage>
        <taxon>Bacteria</taxon>
        <taxon>Bacillati</taxon>
        <taxon>Actinomycetota</taxon>
        <taxon>Actinomycetes</taxon>
        <taxon>Glycomycetales</taxon>
        <taxon>Glycomycetaceae</taxon>
        <taxon>Glycomyces</taxon>
    </lineage>
</organism>
<evidence type="ECO:0000259" key="1">
    <source>
        <dbReference type="Pfam" id="PF16918"/>
    </source>
</evidence>
<reference evidence="2 3" key="1">
    <citation type="submission" date="2020-05" db="EMBL/GenBank/DDBJ databases">
        <title>DNA-SIP metagenomic assembled genomes.</title>
        <authorList>
            <person name="Yu J."/>
        </authorList>
    </citation>
    <scope>NUCLEOTIDE SEQUENCE [LARGE SCALE GENOMIC DNA]</scope>
    <source>
        <strain evidence="2">Bin5.27</strain>
    </source>
</reference>
<evidence type="ECO:0000313" key="2">
    <source>
        <dbReference type="EMBL" id="NUQ87265.1"/>
    </source>
</evidence>
<sequence>RAIELAESLPDTDESRLALLRMAIEADAPETDRLFDEAADRFGADWRLDWYRGVRDLGRDPEAAAAHFRTVRARLPGELAPMLALAVCAELAADTAAPGSAPASKLYDQVRRADPTYTSAAFGVARCAGDRAVRIAALEGVPAASSQYRAAQQALLVERVRRQPDKDAVVAAGANLDNLDGIDTLQADLARAELWRAALAVIGPDLEEPGRRLDGVPLVREAMASAYDAVLRRIAANCDSPLTRWALVTEANRNRPRTWL</sequence>
<dbReference type="InterPro" id="IPR031636">
    <property type="entry name" value="PknG_TPR"/>
</dbReference>
<evidence type="ECO:0000313" key="3">
    <source>
        <dbReference type="Proteomes" id="UP000574690"/>
    </source>
</evidence>